<dbReference type="EMBL" id="JACMRX010000004">
    <property type="protein sequence ID" value="KAF7991843.1"/>
    <property type="molecule type" value="Genomic_DNA"/>
</dbReference>
<dbReference type="GO" id="GO:0102965">
    <property type="term" value="F:alcohol-forming long-chain fatty acyl-CoA reductase activity"/>
    <property type="evidence" value="ECO:0007669"/>
    <property type="project" value="UniProtKB-EC"/>
</dbReference>
<dbReference type="CDD" id="cd09071">
    <property type="entry name" value="FAR_C"/>
    <property type="match status" value="1"/>
</dbReference>
<protein>
    <recommendedName>
        <fullName evidence="4">Fatty acyl-CoA reductase</fullName>
        <ecNumber evidence="4">1.2.1.84</ecNumber>
    </recommendedName>
</protein>
<dbReference type="SUPFAM" id="SSF51735">
    <property type="entry name" value="NAD(P)-binding Rossmann-fold domains"/>
    <property type="match status" value="1"/>
</dbReference>
<dbReference type="Proteomes" id="UP000639338">
    <property type="component" value="Unassembled WGS sequence"/>
</dbReference>
<evidence type="ECO:0000259" key="5">
    <source>
        <dbReference type="Pfam" id="PF03015"/>
    </source>
</evidence>
<keyword evidence="2 4" id="KW-0444">Lipid biosynthesis</keyword>
<evidence type="ECO:0000256" key="1">
    <source>
        <dbReference type="ARBA" id="ARBA00005928"/>
    </source>
</evidence>
<dbReference type="GO" id="GO:0035336">
    <property type="term" value="P:long-chain fatty-acyl-CoA metabolic process"/>
    <property type="evidence" value="ECO:0007669"/>
    <property type="project" value="TreeGrafter"/>
</dbReference>
<keyword evidence="4" id="KW-0560">Oxidoreductase</keyword>
<proteinExistence type="inferred from homology"/>
<organism evidence="7 8">
    <name type="scientific">Aphidius gifuensis</name>
    <name type="common">Parasitoid wasp</name>
    <dbReference type="NCBI Taxonomy" id="684658"/>
    <lineage>
        <taxon>Eukaryota</taxon>
        <taxon>Metazoa</taxon>
        <taxon>Ecdysozoa</taxon>
        <taxon>Arthropoda</taxon>
        <taxon>Hexapoda</taxon>
        <taxon>Insecta</taxon>
        <taxon>Pterygota</taxon>
        <taxon>Neoptera</taxon>
        <taxon>Endopterygota</taxon>
        <taxon>Hymenoptera</taxon>
        <taxon>Apocrita</taxon>
        <taxon>Ichneumonoidea</taxon>
        <taxon>Braconidae</taxon>
        <taxon>Aphidiinae</taxon>
        <taxon>Aphidius</taxon>
    </lineage>
</organism>
<evidence type="ECO:0000259" key="6">
    <source>
        <dbReference type="Pfam" id="PF07993"/>
    </source>
</evidence>
<feature type="domain" description="Thioester reductase (TE)" evidence="6">
    <location>
        <begin position="35"/>
        <end position="306"/>
    </location>
</feature>
<keyword evidence="8" id="KW-1185">Reference proteome</keyword>
<dbReference type="InterPro" id="IPR036291">
    <property type="entry name" value="NAD(P)-bd_dom_sf"/>
</dbReference>
<dbReference type="EC" id="1.2.1.84" evidence="4"/>
<gene>
    <name evidence="7" type="ORF">HCN44_010644</name>
</gene>
<feature type="transmembrane region" description="Helical" evidence="4">
    <location>
        <begin position="404"/>
        <end position="426"/>
    </location>
</feature>
<keyword evidence="4" id="KW-1133">Transmembrane helix</keyword>
<feature type="transmembrane region" description="Helical" evidence="4">
    <location>
        <begin position="490"/>
        <end position="514"/>
    </location>
</feature>
<dbReference type="AlphaFoldDB" id="A0A834XR02"/>
<dbReference type="Pfam" id="PF03015">
    <property type="entry name" value="Sterile"/>
    <property type="match status" value="1"/>
</dbReference>
<dbReference type="OrthoDB" id="429813at2759"/>
<feature type="domain" description="Fatty acyl-CoA reductase C-terminal" evidence="5">
    <location>
        <begin position="381"/>
        <end position="472"/>
    </location>
</feature>
<keyword evidence="4" id="KW-0472">Membrane</keyword>
<evidence type="ECO:0000313" key="8">
    <source>
        <dbReference type="Proteomes" id="UP000639338"/>
    </source>
</evidence>
<comment type="caution">
    <text evidence="7">The sequence shown here is derived from an EMBL/GenBank/DDBJ whole genome shotgun (WGS) entry which is preliminary data.</text>
</comment>
<name>A0A834XR02_APHGI</name>
<accession>A0A834XR02</accession>
<dbReference type="CDD" id="cd05236">
    <property type="entry name" value="FAR-N_SDR_e"/>
    <property type="match status" value="1"/>
</dbReference>
<evidence type="ECO:0000313" key="7">
    <source>
        <dbReference type="EMBL" id="KAF7991843.1"/>
    </source>
</evidence>
<keyword evidence="4" id="KW-0521">NADP</keyword>
<evidence type="ECO:0000256" key="3">
    <source>
        <dbReference type="ARBA" id="ARBA00023098"/>
    </source>
</evidence>
<evidence type="ECO:0000256" key="4">
    <source>
        <dbReference type="RuleBase" id="RU363097"/>
    </source>
</evidence>
<feature type="transmembrane region" description="Helical" evidence="4">
    <location>
        <begin position="370"/>
        <end position="392"/>
    </location>
</feature>
<dbReference type="GO" id="GO:0005777">
    <property type="term" value="C:peroxisome"/>
    <property type="evidence" value="ECO:0007669"/>
    <property type="project" value="TreeGrafter"/>
</dbReference>
<dbReference type="GO" id="GO:0080019">
    <property type="term" value="F:alcohol-forming very long-chain fatty acyl-CoA reductase activity"/>
    <property type="evidence" value="ECO:0007669"/>
    <property type="project" value="InterPro"/>
</dbReference>
<keyword evidence="3 4" id="KW-0443">Lipid metabolism</keyword>
<comment type="catalytic activity">
    <reaction evidence="4">
        <text>a long-chain fatty acyl-CoA + 2 NADPH + 2 H(+) = a long-chain primary fatty alcohol + 2 NADP(+) + CoA</text>
        <dbReference type="Rhea" id="RHEA:52716"/>
        <dbReference type="ChEBI" id="CHEBI:15378"/>
        <dbReference type="ChEBI" id="CHEBI:57287"/>
        <dbReference type="ChEBI" id="CHEBI:57783"/>
        <dbReference type="ChEBI" id="CHEBI:58349"/>
        <dbReference type="ChEBI" id="CHEBI:77396"/>
        <dbReference type="ChEBI" id="CHEBI:83139"/>
        <dbReference type="EC" id="1.2.1.84"/>
    </reaction>
</comment>
<evidence type="ECO:0000256" key="2">
    <source>
        <dbReference type="ARBA" id="ARBA00022516"/>
    </source>
</evidence>
<sequence>MEEIYNKITNPDEWGIDNNETSEIQKFYANQSVFLTGCTGFLGKCIVEKLLRSCPDLKKIYLLVRPKKISAQERIKEYFNNVLFDELKKLQPKFTSKIVVIKGNLESENLGLSDEDKCVIINEATIFIHNASNVKFDLRISDSLSCNVFGTKNMLDLACQCKYIKVFTYVSTAYSNCHEKQIFEKCYPSPGDLNLIQNCIDTDRSTPDGMSSAAIKDFISPWENMYVFGKATAENLVKKYAEKSTFRCTIFRPSIIMSSFQEPIPGWTGNLNGPVIMFLGSGLGLVHVAYQMTNPFDMVPVDMCTNGLIATTWDAVVNQNETGKVFVYNYASSVVNPVSIKKFEKMAYERGCTAPAIKSAPHFFHITNSVVLFLIGHILGHCIPAIFADIVLLASGKKPFCVSIVYKATLWLPTVCLFANGNWRIYVNETTKVWDRMNKRDNELFYNDLRSFDWNTYCYYYWAGLRLYIMKDSISTVKDAKKKFDLYKNILHILFYIILLLFVYISWDYIVIMFKPFLELIKLVNSFI</sequence>
<dbReference type="InterPro" id="IPR013120">
    <property type="entry name" value="FAR_NAD-bd"/>
</dbReference>
<keyword evidence="4" id="KW-0812">Transmembrane</keyword>
<dbReference type="PANTHER" id="PTHR11011">
    <property type="entry name" value="MALE STERILITY PROTEIN 2-RELATED"/>
    <property type="match status" value="1"/>
</dbReference>
<dbReference type="Pfam" id="PF07993">
    <property type="entry name" value="NAD_binding_4"/>
    <property type="match status" value="1"/>
</dbReference>
<reference evidence="7 8" key="1">
    <citation type="submission" date="2020-08" db="EMBL/GenBank/DDBJ databases">
        <title>Aphidius gifuensis genome sequencing and assembly.</title>
        <authorList>
            <person name="Du Z."/>
        </authorList>
    </citation>
    <scope>NUCLEOTIDE SEQUENCE [LARGE SCALE GENOMIC DNA]</scope>
    <source>
        <strain evidence="7">YNYX2018</strain>
        <tissue evidence="7">Adults</tissue>
    </source>
</reference>
<comment type="function">
    <text evidence="4">Catalyzes the reduction of fatty acyl-CoA to fatty alcohols.</text>
</comment>
<dbReference type="Gene3D" id="3.40.50.720">
    <property type="entry name" value="NAD(P)-binding Rossmann-like Domain"/>
    <property type="match status" value="1"/>
</dbReference>
<dbReference type="InterPro" id="IPR033640">
    <property type="entry name" value="FAR_C"/>
</dbReference>
<dbReference type="InterPro" id="IPR026055">
    <property type="entry name" value="FAR"/>
</dbReference>
<dbReference type="PANTHER" id="PTHR11011:SF60">
    <property type="entry name" value="FATTY ACYL-COA REDUCTASE-RELATED"/>
    <property type="match status" value="1"/>
</dbReference>
<comment type="similarity">
    <text evidence="1 4">Belongs to the fatty acyl-CoA reductase family.</text>
</comment>